<keyword evidence="2" id="KW-1133">Transmembrane helix</keyword>
<feature type="compositionally biased region" description="Acidic residues" evidence="1">
    <location>
        <begin position="93"/>
        <end position="113"/>
    </location>
</feature>
<gene>
    <name evidence="3" type="ORF">IB286_09095</name>
</gene>
<dbReference type="RefSeq" id="WP_190764694.1">
    <property type="nucleotide sequence ID" value="NZ_JACXLD010000004.1"/>
</dbReference>
<comment type="caution">
    <text evidence="3">The sequence shown here is derived from an EMBL/GenBank/DDBJ whole genome shotgun (WGS) entry which is preliminary data.</text>
</comment>
<dbReference type="AlphaFoldDB" id="A0A927C2X1"/>
<accession>A0A927C2X1</accession>
<dbReference type="EMBL" id="JACXLD010000004">
    <property type="protein sequence ID" value="MBD2859163.1"/>
    <property type="molecule type" value="Genomic_DNA"/>
</dbReference>
<feature type="compositionally biased region" description="Low complexity" evidence="1">
    <location>
        <begin position="69"/>
        <end position="80"/>
    </location>
</feature>
<dbReference type="Proteomes" id="UP000610558">
    <property type="component" value="Unassembled WGS sequence"/>
</dbReference>
<protein>
    <submittedName>
        <fullName evidence="3">Uncharacterized protein</fullName>
    </submittedName>
</protein>
<reference evidence="3" key="1">
    <citation type="submission" date="2020-09" db="EMBL/GenBank/DDBJ databases">
        <authorList>
            <person name="Yoon J.-W."/>
        </authorList>
    </citation>
    <scope>NUCLEOTIDE SEQUENCE</scope>
    <source>
        <strain evidence="3">KMU-158</strain>
    </source>
</reference>
<keyword evidence="2" id="KW-0812">Transmembrane</keyword>
<evidence type="ECO:0000313" key="4">
    <source>
        <dbReference type="Proteomes" id="UP000610558"/>
    </source>
</evidence>
<feature type="compositionally biased region" description="Polar residues" evidence="1">
    <location>
        <begin position="59"/>
        <end position="68"/>
    </location>
</feature>
<keyword evidence="4" id="KW-1185">Reference proteome</keyword>
<organism evidence="3 4">
    <name type="scientific">Spongiibacter pelagi</name>
    <dbReference type="NCBI Taxonomy" id="2760804"/>
    <lineage>
        <taxon>Bacteria</taxon>
        <taxon>Pseudomonadati</taxon>
        <taxon>Pseudomonadota</taxon>
        <taxon>Gammaproteobacteria</taxon>
        <taxon>Cellvibrionales</taxon>
        <taxon>Spongiibacteraceae</taxon>
        <taxon>Spongiibacter</taxon>
    </lineage>
</organism>
<feature type="compositionally biased region" description="Polar residues" evidence="1">
    <location>
        <begin position="130"/>
        <end position="145"/>
    </location>
</feature>
<name>A0A927C2X1_9GAMM</name>
<sequence>MPQLDECGVMGFFKAWDGKSLAMVLVTVWVRVLVTVLLMASFLGVSACSERPAGVAETARSSDSTEVPTSEAASATSAESVLSKPDGEQASATEEESVSGEEVGIEPEQESEPSSEQGDLDLSYEPQERQGLSETNEFSESSQRPINMDKAFAEQKESESRLKINSKIHVKDGTDLNSVRQDYRGAVDGGEVSVEYKTR</sequence>
<evidence type="ECO:0000256" key="1">
    <source>
        <dbReference type="SAM" id="MobiDB-lite"/>
    </source>
</evidence>
<feature type="region of interest" description="Disordered" evidence="1">
    <location>
        <begin position="56"/>
        <end position="158"/>
    </location>
</feature>
<evidence type="ECO:0000256" key="2">
    <source>
        <dbReference type="SAM" id="Phobius"/>
    </source>
</evidence>
<evidence type="ECO:0000313" key="3">
    <source>
        <dbReference type="EMBL" id="MBD2859163.1"/>
    </source>
</evidence>
<proteinExistence type="predicted"/>
<keyword evidence="2" id="KW-0472">Membrane</keyword>
<feature type="transmembrane region" description="Helical" evidence="2">
    <location>
        <begin position="21"/>
        <end position="43"/>
    </location>
</feature>